<dbReference type="GO" id="GO:0008168">
    <property type="term" value="F:methyltransferase activity"/>
    <property type="evidence" value="ECO:0007669"/>
    <property type="project" value="InterPro"/>
</dbReference>
<dbReference type="EMBL" id="AXZF01000078">
    <property type="protein sequence ID" value="ERT68155.1"/>
    <property type="molecule type" value="Genomic_DNA"/>
</dbReference>
<accession>U7V9G5</accession>
<evidence type="ECO:0000259" key="1">
    <source>
        <dbReference type="Pfam" id="PF01728"/>
    </source>
</evidence>
<evidence type="ECO:0000313" key="2">
    <source>
        <dbReference type="EMBL" id="ERT68155.1"/>
    </source>
</evidence>
<dbReference type="eggNOG" id="COG2933">
    <property type="taxonomic scope" value="Bacteria"/>
</dbReference>
<dbReference type="HOGENOM" id="CLU_914297_0_0_0"/>
<dbReference type="Pfam" id="PF01728">
    <property type="entry name" value="FtsJ"/>
    <property type="match status" value="1"/>
</dbReference>
<dbReference type="InterPro" id="IPR002877">
    <property type="entry name" value="RNA_MeTrfase_FtsJ_dom"/>
</dbReference>
<dbReference type="Gene3D" id="3.40.50.150">
    <property type="entry name" value="Vaccinia Virus protein VP39"/>
    <property type="match status" value="1"/>
</dbReference>
<evidence type="ECO:0000313" key="3">
    <source>
        <dbReference type="Proteomes" id="UP000017081"/>
    </source>
</evidence>
<sequence length="304" mass="34303">MFIYTIVNIGSEKLLKEEVAIKYPELSFAYSRPGYITFKDNSETLNFNSKLNLVFARAYGISLGKVDKSNLENEIKKYSIDKIHKFSFVNDESSGEYANIGDTILDVLEVKEGEYWLGMRKAHKCSWLIPGANPNLVLPKSAPSRAYLKIAEALIWSNYNCGKNEIVLELGSAPGGASYAMVERGFRVYGVDNALMNEDLLKNPMFTHIKEPMQKVQDSDIPRPCHLLVSDVNVLPSLILGQLKRFMSIRPSIHTVYYTLKIGDKISVKEVLKHIDTFKTFGFTEVKATQLPSNKSEVLLYGKK</sequence>
<dbReference type="InterPro" id="IPR029063">
    <property type="entry name" value="SAM-dependent_MTases_sf"/>
</dbReference>
<gene>
    <name evidence="2" type="ORF">HMPREF0202_01951</name>
</gene>
<name>U7V9G5_9FUSO</name>
<dbReference type="SUPFAM" id="SSF53335">
    <property type="entry name" value="S-adenosyl-L-methionine-dependent methyltransferases"/>
    <property type="match status" value="1"/>
</dbReference>
<dbReference type="PANTHER" id="PTHR37524:SF2">
    <property type="entry name" value="RIBOSOMAL RNA METHYLTRANSFERASE FTSJ DOMAIN-CONTAINING PROTEIN"/>
    <property type="match status" value="1"/>
</dbReference>
<reference evidence="2 3" key="1">
    <citation type="submission" date="2013-08" db="EMBL/GenBank/DDBJ databases">
        <authorList>
            <person name="Weinstock G."/>
            <person name="Sodergren E."/>
            <person name="Wylie T."/>
            <person name="Fulton L."/>
            <person name="Fulton R."/>
            <person name="Fronick C."/>
            <person name="O'Laughlin M."/>
            <person name="Godfrey J."/>
            <person name="Miner T."/>
            <person name="Herter B."/>
            <person name="Appelbaum E."/>
            <person name="Cordes M."/>
            <person name="Lek S."/>
            <person name="Wollam A."/>
            <person name="Pepin K.H."/>
            <person name="Palsikar V.B."/>
            <person name="Mitreva M."/>
            <person name="Wilson R.K."/>
        </authorList>
    </citation>
    <scope>NUCLEOTIDE SEQUENCE [LARGE SCALE GENOMIC DNA]</scope>
    <source>
        <strain evidence="2 3">ATCC BAA-474</strain>
    </source>
</reference>
<feature type="domain" description="Ribosomal RNA methyltransferase FtsJ" evidence="1">
    <location>
        <begin position="144"/>
        <end position="246"/>
    </location>
</feature>
<keyword evidence="3" id="KW-1185">Reference proteome</keyword>
<dbReference type="RefSeq" id="WP_023051485.1">
    <property type="nucleotide sequence ID" value="NZ_CP173063.2"/>
</dbReference>
<dbReference type="AlphaFoldDB" id="U7V9G5"/>
<dbReference type="Proteomes" id="UP000017081">
    <property type="component" value="Unassembled WGS sequence"/>
</dbReference>
<protein>
    <recommendedName>
        <fullName evidence="1">Ribosomal RNA methyltransferase FtsJ domain-containing protein</fullName>
    </recommendedName>
</protein>
<organism evidence="2 3">
    <name type="scientific">Cetobacterium somerae ATCC BAA-474</name>
    <dbReference type="NCBI Taxonomy" id="1319815"/>
    <lineage>
        <taxon>Bacteria</taxon>
        <taxon>Fusobacteriati</taxon>
        <taxon>Fusobacteriota</taxon>
        <taxon>Fusobacteriia</taxon>
        <taxon>Fusobacteriales</taxon>
        <taxon>Fusobacteriaceae</taxon>
        <taxon>Cetobacterium</taxon>
    </lineage>
</organism>
<dbReference type="GO" id="GO:0032259">
    <property type="term" value="P:methylation"/>
    <property type="evidence" value="ECO:0007669"/>
    <property type="project" value="InterPro"/>
</dbReference>
<dbReference type="PANTHER" id="PTHR37524">
    <property type="entry name" value="RIBOSOMAL RNA LARGE SUBUNIT METHYLTRANSFERASE M"/>
    <property type="match status" value="1"/>
</dbReference>
<comment type="caution">
    <text evidence="2">The sequence shown here is derived from an EMBL/GenBank/DDBJ whole genome shotgun (WGS) entry which is preliminary data.</text>
</comment>
<dbReference type="PATRIC" id="fig|1319815.3.peg.1884"/>
<proteinExistence type="predicted"/>